<gene>
    <name evidence="5" type="ORF">BUALT_Bualt09G0074700</name>
</gene>
<evidence type="ECO:0000256" key="4">
    <source>
        <dbReference type="ARBA" id="ARBA00022840"/>
    </source>
</evidence>
<accession>A0AAV6X817</accession>
<organism evidence="5 6">
    <name type="scientific">Buddleja alternifolia</name>
    <dbReference type="NCBI Taxonomy" id="168488"/>
    <lineage>
        <taxon>Eukaryota</taxon>
        <taxon>Viridiplantae</taxon>
        <taxon>Streptophyta</taxon>
        <taxon>Embryophyta</taxon>
        <taxon>Tracheophyta</taxon>
        <taxon>Spermatophyta</taxon>
        <taxon>Magnoliopsida</taxon>
        <taxon>eudicotyledons</taxon>
        <taxon>Gunneridae</taxon>
        <taxon>Pentapetalae</taxon>
        <taxon>asterids</taxon>
        <taxon>lamiids</taxon>
        <taxon>Lamiales</taxon>
        <taxon>Scrophulariaceae</taxon>
        <taxon>Buddlejeae</taxon>
        <taxon>Buddleja</taxon>
    </lineage>
</organism>
<dbReference type="Gene3D" id="3.30.200.20">
    <property type="entry name" value="Phosphorylase Kinase, domain 1"/>
    <property type="match status" value="1"/>
</dbReference>
<dbReference type="GO" id="GO:0016301">
    <property type="term" value="F:kinase activity"/>
    <property type="evidence" value="ECO:0007669"/>
    <property type="project" value="UniProtKB-KW"/>
</dbReference>
<keyword evidence="2" id="KW-0547">Nucleotide-binding</keyword>
<proteinExistence type="predicted"/>
<name>A0AAV6X817_9LAMI</name>
<dbReference type="InterPro" id="IPR052059">
    <property type="entry name" value="CR_Ser/Thr_kinase"/>
</dbReference>
<evidence type="ECO:0000256" key="3">
    <source>
        <dbReference type="ARBA" id="ARBA00022777"/>
    </source>
</evidence>
<keyword evidence="1" id="KW-0808">Transferase</keyword>
<dbReference type="EMBL" id="WHWC01000009">
    <property type="protein sequence ID" value="KAG8376546.1"/>
    <property type="molecule type" value="Genomic_DNA"/>
</dbReference>
<evidence type="ECO:0000313" key="6">
    <source>
        <dbReference type="Proteomes" id="UP000826271"/>
    </source>
</evidence>
<evidence type="ECO:0000313" key="5">
    <source>
        <dbReference type="EMBL" id="KAG8376546.1"/>
    </source>
</evidence>
<dbReference type="PANTHER" id="PTHR47973">
    <property type="entry name" value="CYSTEINE-RICH RECEPTOR-LIKE PROTEIN KINASE 3"/>
    <property type="match status" value="1"/>
</dbReference>
<keyword evidence="6" id="KW-1185">Reference proteome</keyword>
<keyword evidence="4" id="KW-0067">ATP-binding</keyword>
<dbReference type="GO" id="GO:0005524">
    <property type="term" value="F:ATP binding"/>
    <property type="evidence" value="ECO:0007669"/>
    <property type="project" value="UniProtKB-KW"/>
</dbReference>
<reference evidence="5" key="1">
    <citation type="submission" date="2019-10" db="EMBL/GenBank/DDBJ databases">
        <authorList>
            <person name="Zhang R."/>
            <person name="Pan Y."/>
            <person name="Wang J."/>
            <person name="Ma R."/>
            <person name="Yu S."/>
        </authorList>
    </citation>
    <scope>NUCLEOTIDE SEQUENCE</scope>
    <source>
        <strain evidence="5">LA-IB0</strain>
        <tissue evidence="5">Leaf</tissue>
    </source>
</reference>
<dbReference type="AlphaFoldDB" id="A0AAV6X817"/>
<evidence type="ECO:0000256" key="1">
    <source>
        <dbReference type="ARBA" id="ARBA00022679"/>
    </source>
</evidence>
<comment type="caution">
    <text evidence="5">The sequence shown here is derived from an EMBL/GenBank/DDBJ whole genome shotgun (WGS) entry which is preliminary data.</text>
</comment>
<evidence type="ECO:0000256" key="2">
    <source>
        <dbReference type="ARBA" id="ARBA00022741"/>
    </source>
</evidence>
<keyword evidence="3" id="KW-0418">Kinase</keyword>
<sequence>MKFASSFFRCFHPSITLATDAAEDKEEEDVQVIRSPNLRVFSYNELKAATQGFKNKIGEGGFGSVYKAWELYSANNLLELMDSVLVGDFSREEAVRFLKIGLLCVQETTKLRPKMSTAVKMLTNEIDTEDVEITQPGLVSDLMQVKIRRKHSSNFTASPASSSTTGSFQAR</sequence>
<dbReference type="Proteomes" id="UP000826271">
    <property type="component" value="Unassembled WGS sequence"/>
</dbReference>
<dbReference type="SUPFAM" id="SSF56112">
    <property type="entry name" value="Protein kinase-like (PK-like)"/>
    <property type="match status" value="1"/>
</dbReference>
<dbReference type="InterPro" id="IPR011009">
    <property type="entry name" value="Kinase-like_dom_sf"/>
</dbReference>
<protein>
    <submittedName>
        <fullName evidence="5">Uncharacterized protein</fullName>
    </submittedName>
</protein>